<dbReference type="Proteomes" id="UP000002027">
    <property type="component" value="Chromosome 2"/>
</dbReference>
<dbReference type="GO" id="GO:0017168">
    <property type="term" value="F:5-oxoprolinase (ATP-hydrolyzing) activity"/>
    <property type="evidence" value="ECO:0007669"/>
    <property type="project" value="UniProtKB-EC"/>
</dbReference>
<evidence type="ECO:0000313" key="2">
    <source>
        <dbReference type="EMBL" id="ACZ40897.1"/>
    </source>
</evidence>
<dbReference type="KEGG" id="sti:Sthe_3498"/>
<organism evidence="2 3">
    <name type="scientific">Sphaerobacter thermophilus (strain ATCC 49802 / DSM 20745 / KCCM 41009 / NCIMB 13125 / S 6022)</name>
    <dbReference type="NCBI Taxonomy" id="479434"/>
    <lineage>
        <taxon>Bacteria</taxon>
        <taxon>Pseudomonadati</taxon>
        <taxon>Thermomicrobiota</taxon>
        <taxon>Thermomicrobia</taxon>
        <taxon>Sphaerobacterales</taxon>
        <taxon>Sphaerobacterineae</taxon>
        <taxon>Sphaerobacteraceae</taxon>
        <taxon>Sphaerobacter</taxon>
    </lineage>
</organism>
<dbReference type="GO" id="GO:0006749">
    <property type="term" value="P:glutathione metabolic process"/>
    <property type="evidence" value="ECO:0007669"/>
    <property type="project" value="TreeGrafter"/>
</dbReference>
<keyword evidence="2" id="KW-0378">Hydrolase</keyword>
<dbReference type="OrthoDB" id="102473at2"/>
<name>D1CAQ4_SPHTD</name>
<dbReference type="InterPro" id="IPR003692">
    <property type="entry name" value="Hydantoinase_B"/>
</dbReference>
<dbReference type="STRING" id="479434.Sthe_3498"/>
<dbReference type="eggNOG" id="COG0146">
    <property type="taxonomic scope" value="Bacteria"/>
</dbReference>
<evidence type="ECO:0000313" key="3">
    <source>
        <dbReference type="Proteomes" id="UP000002027"/>
    </source>
</evidence>
<proteinExistence type="predicted"/>
<dbReference type="AlphaFoldDB" id="D1CAQ4"/>
<dbReference type="InParanoid" id="D1CAQ4"/>
<dbReference type="HOGENOM" id="CLU_020413_1_1_0"/>
<dbReference type="EMBL" id="CP001824">
    <property type="protein sequence ID" value="ACZ40897.1"/>
    <property type="molecule type" value="Genomic_DNA"/>
</dbReference>
<gene>
    <name evidence="2" type="ordered locus">Sthe_3498</name>
</gene>
<dbReference type="Pfam" id="PF02538">
    <property type="entry name" value="Hydantoinase_B"/>
    <property type="match status" value="1"/>
</dbReference>
<sequence>MRVSERKGPDPVTTEIIRNYFLSAAQDMNATLIRSSYTPVIYEGLDCAVAILDENADVLGQAAGVPLFVGNLEVCVKLTTEMYGRDIYEPGDVYYMNDPYLQGTHLNDATIFSPIFIDDELVGFAATRAHWLDVGGKDPGVTMDSTEVYQEGVRWPPTKIYSRYQPREDIIELLRRNSRFSYSLIGDMNAQIAACRTGEERFKAVVERFGLETVRAARDEIFRQSAELDREAIRAIPDGVYEAEGCLDNDGISDDPVPVKVRVTIDGDRMHVDLSGSAPATRGPINCGFAQTISATRMAYRLLIHPDRPVDGGTFPTLTVYAPEGSIFNAQEPAACQWYFTPLGLMTDLFISALAPAIPDKVAAAHYGDSMVVTIAGRDPRRGNAPFLTIEPTAGGWGGYKGGDGQDVLINNVNGAFRDFPVEVWETKYPIQIGSYRIRPDTGGPGKWRGGCGVSREYRFETDAHVYLWFERSKTPAWGLFGGGTAVGPENIFIGSRNERRLKGNALAVKAGDVMVLNTGGGGGYGDPLERDPEAVRADVINGYVTREGAARDYGVVLTDTLEIDEEATARRRAEMARARDAVEG</sequence>
<keyword evidence="3" id="KW-1185">Reference proteome</keyword>
<protein>
    <submittedName>
        <fullName evidence="2">5-oxoprolinase (ATP-hydrolyzing)</fullName>
        <ecNumber evidence="2">3.5.2.9</ecNumber>
    </submittedName>
</protein>
<dbReference type="InterPro" id="IPR045079">
    <property type="entry name" value="Oxoprolinase-like"/>
</dbReference>
<dbReference type="EC" id="3.5.2.9" evidence="2"/>
<dbReference type="PANTHER" id="PTHR11365">
    <property type="entry name" value="5-OXOPROLINASE RELATED"/>
    <property type="match status" value="1"/>
</dbReference>
<evidence type="ECO:0000259" key="1">
    <source>
        <dbReference type="Pfam" id="PF02538"/>
    </source>
</evidence>
<accession>D1CAQ4</accession>
<dbReference type="GO" id="GO:0005829">
    <property type="term" value="C:cytosol"/>
    <property type="evidence" value="ECO:0007669"/>
    <property type="project" value="TreeGrafter"/>
</dbReference>
<reference evidence="2 3" key="2">
    <citation type="journal article" date="2010" name="Stand. Genomic Sci.">
        <title>Complete genome sequence of Desulfohalobium retbaense type strain (HR(100)).</title>
        <authorList>
            <person name="Spring S."/>
            <person name="Nolan M."/>
            <person name="Lapidus A."/>
            <person name="Glavina Del Rio T."/>
            <person name="Copeland A."/>
            <person name="Tice H."/>
            <person name="Cheng J.F."/>
            <person name="Lucas S."/>
            <person name="Land M."/>
            <person name="Chen F."/>
            <person name="Bruce D."/>
            <person name="Goodwin L."/>
            <person name="Pitluck S."/>
            <person name="Ivanova N."/>
            <person name="Mavromatis K."/>
            <person name="Mikhailova N."/>
            <person name="Pati A."/>
            <person name="Chen A."/>
            <person name="Palaniappan K."/>
            <person name="Hauser L."/>
            <person name="Chang Y.J."/>
            <person name="Jeffries C.D."/>
            <person name="Munk C."/>
            <person name="Kiss H."/>
            <person name="Chain P."/>
            <person name="Han C."/>
            <person name="Brettin T."/>
            <person name="Detter J.C."/>
            <person name="Schuler E."/>
            <person name="Goker M."/>
            <person name="Rohde M."/>
            <person name="Bristow J."/>
            <person name="Eisen J.A."/>
            <person name="Markowitz V."/>
            <person name="Hugenholtz P."/>
            <person name="Kyrpides N.C."/>
            <person name="Klenk H.P."/>
        </authorList>
    </citation>
    <scope>NUCLEOTIDE SEQUENCE [LARGE SCALE GENOMIC DNA]</scope>
    <source>
        <strain evidence="3">ATCC 49802 / DSM 20745 / S 6022</strain>
    </source>
</reference>
<dbReference type="PANTHER" id="PTHR11365:SF23">
    <property type="entry name" value="HYPOTHETICAL 5-OXOPROLINASE (EUROFUNG)-RELATED"/>
    <property type="match status" value="1"/>
</dbReference>
<reference evidence="3" key="1">
    <citation type="submission" date="2009-11" db="EMBL/GenBank/DDBJ databases">
        <title>The complete chromosome 2 of Sphaerobacter thermophilus DSM 20745.</title>
        <authorList>
            <person name="Lucas S."/>
            <person name="Copeland A."/>
            <person name="Lapidus A."/>
            <person name="Glavina del Rio T."/>
            <person name="Dalin E."/>
            <person name="Tice H."/>
            <person name="Bruce D."/>
            <person name="Goodwin L."/>
            <person name="Pitluck S."/>
            <person name="Kyrpides N."/>
            <person name="Mavromatis K."/>
            <person name="Ivanova N."/>
            <person name="Mikhailova N."/>
            <person name="LaButti K.M."/>
            <person name="Clum A."/>
            <person name="Sun H.I."/>
            <person name="Brettin T."/>
            <person name="Detter J.C."/>
            <person name="Han C."/>
            <person name="Larimer F."/>
            <person name="Land M."/>
            <person name="Hauser L."/>
            <person name="Markowitz V."/>
            <person name="Cheng J.F."/>
            <person name="Hugenholtz P."/>
            <person name="Woyke T."/>
            <person name="Wu D."/>
            <person name="Steenblock K."/>
            <person name="Schneider S."/>
            <person name="Pukall R."/>
            <person name="Goeker M."/>
            <person name="Klenk H.P."/>
            <person name="Eisen J.A."/>
        </authorList>
    </citation>
    <scope>NUCLEOTIDE SEQUENCE [LARGE SCALE GENOMIC DNA]</scope>
    <source>
        <strain evidence="3">ATCC 49802 / DSM 20745 / S 6022</strain>
    </source>
</reference>
<feature type="domain" description="Hydantoinase B/oxoprolinase" evidence="1">
    <location>
        <begin position="10"/>
        <end position="528"/>
    </location>
</feature>
<dbReference type="RefSeq" id="WP_012873932.1">
    <property type="nucleotide sequence ID" value="NC_013524.1"/>
</dbReference>